<gene>
    <name evidence="6" type="ORF">LEL_07242</name>
</gene>
<comment type="similarity">
    <text evidence="1">Belongs to the Gfa family.</text>
</comment>
<dbReference type="AlphaFoldDB" id="A0A168FJ09"/>
<dbReference type="SUPFAM" id="SSF51316">
    <property type="entry name" value="Mss4-like"/>
    <property type="match status" value="1"/>
</dbReference>
<evidence type="ECO:0000256" key="4">
    <source>
        <dbReference type="ARBA" id="ARBA00023239"/>
    </source>
</evidence>
<dbReference type="GO" id="GO:0016846">
    <property type="term" value="F:carbon-sulfur lyase activity"/>
    <property type="evidence" value="ECO:0007669"/>
    <property type="project" value="InterPro"/>
</dbReference>
<reference evidence="6 7" key="1">
    <citation type="journal article" date="2016" name="Genome Biol. Evol.">
        <title>Divergent and convergent evolution of fungal pathogenicity.</title>
        <authorList>
            <person name="Shang Y."/>
            <person name="Xiao G."/>
            <person name="Zheng P."/>
            <person name="Cen K."/>
            <person name="Zhan S."/>
            <person name="Wang C."/>
        </authorList>
    </citation>
    <scope>NUCLEOTIDE SEQUENCE [LARGE SCALE GENOMIC DNA]</scope>
    <source>
        <strain evidence="6 7">RCEF 1005</strain>
    </source>
</reference>
<protein>
    <submittedName>
        <fullName evidence="6">Mss4-like protein</fullName>
    </submittedName>
</protein>
<keyword evidence="7" id="KW-1185">Reference proteome</keyword>
<dbReference type="Pfam" id="PF04828">
    <property type="entry name" value="GFA"/>
    <property type="match status" value="1"/>
</dbReference>
<feature type="domain" description="CENP-V/GFA" evidence="5">
    <location>
        <begin position="9"/>
        <end position="128"/>
    </location>
</feature>
<keyword evidence="4" id="KW-0456">Lyase</keyword>
<dbReference type="InterPro" id="IPR011057">
    <property type="entry name" value="Mss4-like_sf"/>
</dbReference>
<dbReference type="OrthoDB" id="6329284at2759"/>
<evidence type="ECO:0000259" key="5">
    <source>
        <dbReference type="PROSITE" id="PS51891"/>
    </source>
</evidence>
<evidence type="ECO:0000313" key="7">
    <source>
        <dbReference type="Proteomes" id="UP000076881"/>
    </source>
</evidence>
<keyword evidence="2" id="KW-0479">Metal-binding</keyword>
<accession>A0A168FJ09</accession>
<evidence type="ECO:0000256" key="1">
    <source>
        <dbReference type="ARBA" id="ARBA00005495"/>
    </source>
</evidence>
<dbReference type="PANTHER" id="PTHR33337:SF40">
    <property type="entry name" value="CENP-V_GFA DOMAIN-CONTAINING PROTEIN-RELATED"/>
    <property type="match status" value="1"/>
</dbReference>
<sequence length="149" mass="16487">MTTELPTRVSGGCLCEALRYTITFPQDHDFQRGASTCQCSQCRKQTGSLIYRVQKVPRSSFALTAQATLKTYKASPPNSRGFCGDCGGLIYWAAEDEDKISVCVGSFDDDVLQKYGRVLTYAERHLYCVNDIPGVTDHLPGKKYPGNDD</sequence>
<evidence type="ECO:0000256" key="2">
    <source>
        <dbReference type="ARBA" id="ARBA00022723"/>
    </source>
</evidence>
<evidence type="ECO:0000256" key="3">
    <source>
        <dbReference type="ARBA" id="ARBA00022833"/>
    </source>
</evidence>
<dbReference type="PANTHER" id="PTHR33337">
    <property type="entry name" value="GFA DOMAIN-CONTAINING PROTEIN"/>
    <property type="match status" value="1"/>
</dbReference>
<proteinExistence type="inferred from homology"/>
<dbReference type="InterPro" id="IPR006913">
    <property type="entry name" value="CENP-V/GFA"/>
</dbReference>
<organism evidence="6 7">
    <name type="scientific">Akanthomyces lecanii RCEF 1005</name>
    <dbReference type="NCBI Taxonomy" id="1081108"/>
    <lineage>
        <taxon>Eukaryota</taxon>
        <taxon>Fungi</taxon>
        <taxon>Dikarya</taxon>
        <taxon>Ascomycota</taxon>
        <taxon>Pezizomycotina</taxon>
        <taxon>Sordariomycetes</taxon>
        <taxon>Hypocreomycetidae</taxon>
        <taxon>Hypocreales</taxon>
        <taxon>Cordycipitaceae</taxon>
        <taxon>Akanthomyces</taxon>
        <taxon>Cordyceps confragosa</taxon>
    </lineage>
</organism>
<comment type="caution">
    <text evidence="6">The sequence shown here is derived from an EMBL/GenBank/DDBJ whole genome shotgun (WGS) entry which is preliminary data.</text>
</comment>
<dbReference type="Proteomes" id="UP000076881">
    <property type="component" value="Unassembled WGS sequence"/>
</dbReference>
<dbReference type="Gene3D" id="3.90.1590.10">
    <property type="entry name" value="glutathione-dependent formaldehyde- activating enzyme (gfa)"/>
    <property type="match status" value="1"/>
</dbReference>
<dbReference type="STRING" id="1081108.A0A168FJ09"/>
<dbReference type="GO" id="GO:0046872">
    <property type="term" value="F:metal ion binding"/>
    <property type="evidence" value="ECO:0007669"/>
    <property type="project" value="UniProtKB-KW"/>
</dbReference>
<dbReference type="EMBL" id="AZHF01000005">
    <property type="protein sequence ID" value="OAA75254.1"/>
    <property type="molecule type" value="Genomic_DNA"/>
</dbReference>
<evidence type="ECO:0000313" key="6">
    <source>
        <dbReference type="EMBL" id="OAA75254.1"/>
    </source>
</evidence>
<name>A0A168FJ09_CORDF</name>
<dbReference type="PROSITE" id="PS51891">
    <property type="entry name" value="CENP_V_GFA"/>
    <property type="match status" value="1"/>
</dbReference>
<keyword evidence="3" id="KW-0862">Zinc</keyword>